<name>A0A565BY76_9BRAS</name>
<evidence type="ECO:0000313" key="1">
    <source>
        <dbReference type="EMBL" id="VVB06301.1"/>
    </source>
</evidence>
<dbReference type="AlphaFoldDB" id="A0A565BY76"/>
<gene>
    <name evidence="1" type="ORF">ANE_LOCUS16745</name>
</gene>
<comment type="caution">
    <text evidence="1">The sequence shown here is derived from an EMBL/GenBank/DDBJ whole genome shotgun (WGS) entry which is preliminary data.</text>
</comment>
<protein>
    <submittedName>
        <fullName evidence="1">Uncharacterized protein</fullName>
    </submittedName>
</protein>
<sequence>MEEQGFSSLAPERHQLQCLLWDCQRNLRPCCNPDHEAMAVAGEINNRSVVVVDGNADADQLVISEKASVWTARENFAHVAFMDSRAQKNRTLLW</sequence>
<accession>A0A565BY76</accession>
<keyword evidence="2" id="KW-1185">Reference proteome</keyword>
<organism evidence="1 2">
    <name type="scientific">Arabis nemorensis</name>
    <dbReference type="NCBI Taxonomy" id="586526"/>
    <lineage>
        <taxon>Eukaryota</taxon>
        <taxon>Viridiplantae</taxon>
        <taxon>Streptophyta</taxon>
        <taxon>Embryophyta</taxon>
        <taxon>Tracheophyta</taxon>
        <taxon>Spermatophyta</taxon>
        <taxon>Magnoliopsida</taxon>
        <taxon>eudicotyledons</taxon>
        <taxon>Gunneridae</taxon>
        <taxon>Pentapetalae</taxon>
        <taxon>rosids</taxon>
        <taxon>malvids</taxon>
        <taxon>Brassicales</taxon>
        <taxon>Brassicaceae</taxon>
        <taxon>Arabideae</taxon>
        <taxon>Arabis</taxon>
    </lineage>
</organism>
<reference evidence="1" key="1">
    <citation type="submission" date="2019-07" db="EMBL/GenBank/DDBJ databases">
        <authorList>
            <person name="Dittberner H."/>
        </authorList>
    </citation>
    <scope>NUCLEOTIDE SEQUENCE [LARGE SCALE GENOMIC DNA]</scope>
</reference>
<dbReference type="Proteomes" id="UP000489600">
    <property type="component" value="Unassembled WGS sequence"/>
</dbReference>
<evidence type="ECO:0000313" key="2">
    <source>
        <dbReference type="Proteomes" id="UP000489600"/>
    </source>
</evidence>
<proteinExistence type="predicted"/>
<dbReference type="EMBL" id="CABITT030000005">
    <property type="protein sequence ID" value="VVB06301.1"/>
    <property type="molecule type" value="Genomic_DNA"/>
</dbReference>